<evidence type="ECO:0000256" key="9">
    <source>
        <dbReference type="ARBA" id="ARBA00041273"/>
    </source>
</evidence>
<evidence type="ECO:0000256" key="3">
    <source>
        <dbReference type="ARBA" id="ARBA00010883"/>
    </source>
</evidence>
<dbReference type="GO" id="GO:0015031">
    <property type="term" value="P:protein transport"/>
    <property type="evidence" value="ECO:0007669"/>
    <property type="project" value="TreeGrafter"/>
</dbReference>
<evidence type="ECO:0000256" key="11">
    <source>
        <dbReference type="SAM" id="MobiDB-lite"/>
    </source>
</evidence>
<evidence type="ECO:0000256" key="6">
    <source>
        <dbReference type="ARBA" id="ARBA00023121"/>
    </source>
</evidence>
<keyword evidence="14" id="KW-1185">Reference proteome</keyword>
<feature type="coiled-coil region" evidence="10">
    <location>
        <begin position="594"/>
        <end position="621"/>
    </location>
</feature>
<dbReference type="GO" id="GO:0034727">
    <property type="term" value="P:piecemeal microautophagy of the nucleus"/>
    <property type="evidence" value="ECO:0007669"/>
    <property type="project" value="TreeGrafter"/>
</dbReference>
<dbReference type="EMBL" id="BSXU01001727">
    <property type="protein sequence ID" value="GMG30397.1"/>
    <property type="molecule type" value="Genomic_DNA"/>
</dbReference>
<comment type="similarity">
    <text evidence="3">Belongs to the sorting nexin family.</text>
</comment>
<feature type="compositionally biased region" description="Basic and acidic residues" evidence="11">
    <location>
        <begin position="179"/>
        <end position="193"/>
    </location>
</feature>
<organism evidence="13 14">
    <name type="scientific">Ambrosiozyma monospora</name>
    <name type="common">Yeast</name>
    <name type="synonym">Endomycopsis monosporus</name>
    <dbReference type="NCBI Taxonomy" id="43982"/>
    <lineage>
        <taxon>Eukaryota</taxon>
        <taxon>Fungi</taxon>
        <taxon>Dikarya</taxon>
        <taxon>Ascomycota</taxon>
        <taxon>Saccharomycotina</taxon>
        <taxon>Pichiomycetes</taxon>
        <taxon>Pichiales</taxon>
        <taxon>Pichiaceae</taxon>
        <taxon>Ambrosiozyma</taxon>
    </lineage>
</organism>
<evidence type="ECO:0000256" key="4">
    <source>
        <dbReference type="ARBA" id="ARBA00022448"/>
    </source>
</evidence>
<dbReference type="GO" id="GO:0005769">
    <property type="term" value="C:early endosome"/>
    <property type="evidence" value="ECO:0007669"/>
    <property type="project" value="TreeGrafter"/>
</dbReference>
<comment type="caution">
    <text evidence="13">The sequence shown here is derived from an EMBL/GenBank/DDBJ whole genome shotgun (WGS) entry which is preliminary data.</text>
</comment>
<evidence type="ECO:0000256" key="1">
    <source>
        <dbReference type="ARBA" id="ARBA00004184"/>
    </source>
</evidence>
<gene>
    <name evidence="13" type="ORF">Amon01_000385200</name>
</gene>
<proteinExistence type="inferred from homology"/>
<evidence type="ECO:0000313" key="13">
    <source>
        <dbReference type="EMBL" id="GMG30397.1"/>
    </source>
</evidence>
<keyword evidence="5" id="KW-0963">Cytoplasm</keyword>
<dbReference type="Proteomes" id="UP001165063">
    <property type="component" value="Unassembled WGS sequence"/>
</dbReference>
<feature type="compositionally biased region" description="Basic and acidic residues" evidence="11">
    <location>
        <begin position="45"/>
        <end position="92"/>
    </location>
</feature>
<evidence type="ECO:0000256" key="5">
    <source>
        <dbReference type="ARBA" id="ARBA00022490"/>
    </source>
</evidence>
<dbReference type="SUPFAM" id="SSF103657">
    <property type="entry name" value="BAR/IMD domain-like"/>
    <property type="match status" value="1"/>
</dbReference>
<dbReference type="PANTHER" id="PTHR45949:SF2">
    <property type="entry name" value="SORTING NEXIN-4"/>
    <property type="match status" value="1"/>
</dbReference>
<evidence type="ECO:0000256" key="8">
    <source>
        <dbReference type="ARBA" id="ARBA00040748"/>
    </source>
</evidence>
<evidence type="ECO:0000313" key="14">
    <source>
        <dbReference type="Proteomes" id="UP001165063"/>
    </source>
</evidence>
<dbReference type="GO" id="GO:0000422">
    <property type="term" value="P:autophagy of mitochondrion"/>
    <property type="evidence" value="ECO:0007669"/>
    <property type="project" value="TreeGrafter"/>
</dbReference>
<protein>
    <recommendedName>
        <fullName evidence="8">Sorting nexin-4</fullName>
    </recommendedName>
    <alternativeName>
        <fullName evidence="9">Autophagy-related protein 24</fullName>
    </alternativeName>
</protein>
<dbReference type="CDD" id="cd06863">
    <property type="entry name" value="PX_Atg24p"/>
    <property type="match status" value="1"/>
</dbReference>
<comment type="subcellular location">
    <subcellularLocation>
        <location evidence="2">Cytoplasm</location>
    </subcellularLocation>
    <subcellularLocation>
        <location evidence="1">Endomembrane system</location>
        <topology evidence="1">Peripheral membrane protein</topology>
    </subcellularLocation>
</comment>
<dbReference type="GO" id="GO:0035091">
    <property type="term" value="F:phosphatidylinositol binding"/>
    <property type="evidence" value="ECO:0007669"/>
    <property type="project" value="InterPro"/>
</dbReference>
<evidence type="ECO:0000259" key="12">
    <source>
        <dbReference type="PROSITE" id="PS50195"/>
    </source>
</evidence>
<dbReference type="Gene3D" id="3.30.1520.10">
    <property type="entry name" value="Phox-like domain"/>
    <property type="match status" value="1"/>
</dbReference>
<accession>A0A9W6YY64</accession>
<dbReference type="GO" id="GO:0061709">
    <property type="term" value="P:reticulophagy"/>
    <property type="evidence" value="ECO:0007669"/>
    <property type="project" value="TreeGrafter"/>
</dbReference>
<keyword evidence="4" id="KW-0813">Transport</keyword>
<dbReference type="Pfam" id="PF00787">
    <property type="entry name" value="PX"/>
    <property type="match status" value="1"/>
</dbReference>
<reference evidence="13" key="1">
    <citation type="submission" date="2023-04" db="EMBL/GenBank/DDBJ databases">
        <title>Ambrosiozyma monospora NBRC 1965.</title>
        <authorList>
            <person name="Ichikawa N."/>
            <person name="Sato H."/>
            <person name="Tonouchi N."/>
        </authorList>
    </citation>
    <scope>NUCLEOTIDE SEQUENCE</scope>
    <source>
        <strain evidence="13">NBRC 1965</strain>
    </source>
</reference>
<dbReference type="AlphaFoldDB" id="A0A9W6YY64"/>
<dbReference type="InterPro" id="IPR001683">
    <property type="entry name" value="PX_dom"/>
</dbReference>
<dbReference type="Gene3D" id="1.20.1270.60">
    <property type="entry name" value="Arfaptin homology (AH) domain/BAR domain"/>
    <property type="match status" value="1"/>
</dbReference>
<dbReference type="PANTHER" id="PTHR45949">
    <property type="entry name" value="SORTING NEXIN-4"/>
    <property type="match status" value="1"/>
</dbReference>
<dbReference type="InterPro" id="IPR036871">
    <property type="entry name" value="PX_dom_sf"/>
</dbReference>
<dbReference type="PROSITE" id="PS50195">
    <property type="entry name" value="PX"/>
    <property type="match status" value="1"/>
</dbReference>
<feature type="domain" description="PX" evidence="12">
    <location>
        <begin position="240"/>
        <end position="361"/>
    </location>
</feature>
<feature type="compositionally biased region" description="Acidic residues" evidence="11">
    <location>
        <begin position="93"/>
        <end position="110"/>
    </location>
</feature>
<keyword evidence="6" id="KW-0446">Lipid-binding</keyword>
<evidence type="ECO:0000256" key="2">
    <source>
        <dbReference type="ARBA" id="ARBA00004496"/>
    </source>
</evidence>
<feature type="region of interest" description="Disordered" evidence="11">
    <location>
        <begin position="171"/>
        <end position="193"/>
    </location>
</feature>
<sequence>MSEFTSVQWDREEDDSNANTQNNATPEHKPIEEEVENDNASTGSDDGKINDSKVSIHSDKNADTSNLNEHHESMEEHLSSVSHHDDSDKDESTSDLDEDHVPDAEDEDDNSSQSGLIKLPTEEEQVHNGDVTTTHADTHSEARDIFTHQHQGSSTNDIMDESNLLQAGVLQSPKVSTSDVDKDDHDHDISLPDNESRSAVVDNVNHNGDLITAQPATISTGNTTVETRVTEPEPVPEAEYYIHTTVGSPLTEYDGQNPYTSYLVTVETDNPKLDQTNFQMRKRYSDFHFLYECLLNDYPTLVIPPLPNKQRLEYIKGGRFTGEFTAKRAISLNNFLQRVARHPTLKHSQVFHVFLENPDYWMTYKANLKINTTGFDAANSTSQNIESVTDFIMNSFKKPTVESSHQREFQDIQDKTAKLQENLSKIDSIYSKVIHKQQDLSDDFSKFGEEVSKLTILLKNDFDGKYKLDDETTDATTKEITSQFRCFSSNLKMLSERMYTLNHNIEYNYLTSLKDLEHYISQLKNLIKVKDAKALDYEMLCNYLEKTKQERDYLMGGGSVTSTAEGTFNFLTRKLESIAGLGAQSGGNLTSERIQKLNSRIDILEKEKETSKKVYDKYEADIVNEFQLFEKIKNDEITDSLKNLNGAYLDYYNNLIKDWKQLKVSTHEGMFNSKLSETDELFTSNDVLKNNDILNESLDKLKSNVALANSTTVEAPNQPQ</sequence>
<feature type="region of interest" description="Disordered" evidence="11">
    <location>
        <begin position="1"/>
        <end position="115"/>
    </location>
</feature>
<keyword evidence="10" id="KW-0175">Coiled coil</keyword>
<dbReference type="GO" id="GO:0032456">
    <property type="term" value="P:endocytic recycling"/>
    <property type="evidence" value="ECO:0007669"/>
    <property type="project" value="TreeGrafter"/>
</dbReference>
<dbReference type="SMART" id="SM00312">
    <property type="entry name" value="PX"/>
    <property type="match status" value="1"/>
</dbReference>
<dbReference type="InterPro" id="IPR027267">
    <property type="entry name" value="AH/BAR_dom_sf"/>
</dbReference>
<keyword evidence="7" id="KW-0472">Membrane</keyword>
<name>A0A9W6YY64_AMBMO</name>
<dbReference type="OrthoDB" id="205639at2759"/>
<dbReference type="GO" id="GO:0000407">
    <property type="term" value="C:phagophore assembly site"/>
    <property type="evidence" value="ECO:0007669"/>
    <property type="project" value="TreeGrafter"/>
</dbReference>
<evidence type="ECO:0000256" key="7">
    <source>
        <dbReference type="ARBA" id="ARBA00023136"/>
    </source>
</evidence>
<evidence type="ECO:0000256" key="10">
    <source>
        <dbReference type="SAM" id="Coils"/>
    </source>
</evidence>
<dbReference type="SUPFAM" id="SSF64268">
    <property type="entry name" value="PX domain"/>
    <property type="match status" value="1"/>
</dbReference>